<feature type="domain" description="IrrE N-terminal-like" evidence="1">
    <location>
        <begin position="34"/>
        <end position="120"/>
    </location>
</feature>
<protein>
    <recommendedName>
        <fullName evidence="1">IrrE N-terminal-like domain-containing protein</fullName>
    </recommendedName>
</protein>
<proteinExistence type="predicted"/>
<dbReference type="EMBL" id="PIEU01000001">
    <property type="protein sequence ID" value="PZL78201.1"/>
    <property type="molecule type" value="Genomic_DNA"/>
</dbReference>
<dbReference type="Proteomes" id="UP000249828">
    <property type="component" value="Unassembled WGS sequence"/>
</dbReference>
<gene>
    <name evidence="2" type="ORF">CI088_00065</name>
</gene>
<accession>A0A2W3ZEU3</accession>
<dbReference type="Gene3D" id="1.10.10.2910">
    <property type="match status" value="1"/>
</dbReference>
<name>A0A2W3ZEU3_9ENTE</name>
<organism evidence="2 3">
    <name type="scientific">Enterococcus plantarum</name>
    <dbReference type="NCBI Taxonomy" id="1077675"/>
    <lineage>
        <taxon>Bacteria</taxon>
        <taxon>Bacillati</taxon>
        <taxon>Bacillota</taxon>
        <taxon>Bacilli</taxon>
        <taxon>Lactobacillales</taxon>
        <taxon>Enterococcaceae</taxon>
        <taxon>Enterococcus</taxon>
    </lineage>
</organism>
<evidence type="ECO:0000313" key="3">
    <source>
        <dbReference type="Proteomes" id="UP000249828"/>
    </source>
</evidence>
<dbReference type="InterPro" id="IPR010359">
    <property type="entry name" value="IrrE_HExxH"/>
</dbReference>
<reference evidence="2 3" key="1">
    <citation type="submission" date="2017-11" db="EMBL/GenBank/DDBJ databases">
        <title>Draft genome sequence of Enterococcus plantarum TRW2 strain isolated from lettuce.</title>
        <authorList>
            <person name="Kim E.B."/>
            <person name="Marco M.L."/>
            <person name="Williams T.R."/>
            <person name="You I.H."/>
        </authorList>
    </citation>
    <scope>NUCLEOTIDE SEQUENCE [LARGE SCALE GENOMIC DNA]</scope>
    <source>
        <strain evidence="2 3">TRW2</strain>
    </source>
</reference>
<evidence type="ECO:0000313" key="2">
    <source>
        <dbReference type="EMBL" id="PZL78201.1"/>
    </source>
</evidence>
<dbReference type="Pfam" id="PF06114">
    <property type="entry name" value="Peptidase_M78"/>
    <property type="match status" value="1"/>
</dbReference>
<comment type="caution">
    <text evidence="2">The sequence shown here is derived from an EMBL/GenBank/DDBJ whole genome shotgun (WGS) entry which is preliminary data.</text>
</comment>
<evidence type="ECO:0000259" key="1">
    <source>
        <dbReference type="Pfam" id="PF06114"/>
    </source>
</evidence>
<sequence>MEILRNRVIHLNWIEEEVEKVIKKCGTANPYEIAKAFDITISYHPLPKGHKGYSALHKRIRHIVLANNMTQNEMMAVLCHELGHSFLHPGINTTFFKDIASSSFESGVEYEANSFMFYLISKSIDINQFPSVYSFLNYINMPYSMEPYLENLIEGELQ</sequence>
<keyword evidence="3" id="KW-1185">Reference proteome</keyword>
<dbReference type="AlphaFoldDB" id="A0A2W3ZEU3"/>